<evidence type="ECO:0000256" key="6">
    <source>
        <dbReference type="SAM" id="Phobius"/>
    </source>
</evidence>
<feature type="transmembrane region" description="Helical" evidence="6">
    <location>
        <begin position="335"/>
        <end position="357"/>
    </location>
</feature>
<dbReference type="PANTHER" id="PTHR30250">
    <property type="entry name" value="PST FAMILY PREDICTED COLANIC ACID TRANSPORTER"/>
    <property type="match status" value="1"/>
</dbReference>
<dbReference type="Proteomes" id="UP001072034">
    <property type="component" value="Unassembled WGS sequence"/>
</dbReference>
<dbReference type="EMBL" id="JAPTMY010000014">
    <property type="protein sequence ID" value="MCZ0857945.1"/>
    <property type="molecule type" value="Genomic_DNA"/>
</dbReference>
<organism evidence="7 8">
    <name type="scientific">Actinomyces israelii</name>
    <dbReference type="NCBI Taxonomy" id="1659"/>
    <lineage>
        <taxon>Bacteria</taxon>
        <taxon>Bacillati</taxon>
        <taxon>Actinomycetota</taxon>
        <taxon>Actinomycetes</taxon>
        <taxon>Actinomycetales</taxon>
        <taxon>Actinomycetaceae</taxon>
        <taxon>Actinomyces</taxon>
    </lineage>
</organism>
<protein>
    <submittedName>
        <fullName evidence="7">Oligosaccharide flippase family protein</fullName>
    </submittedName>
</protein>
<evidence type="ECO:0000256" key="3">
    <source>
        <dbReference type="ARBA" id="ARBA00022692"/>
    </source>
</evidence>
<keyword evidence="3 6" id="KW-0812">Transmembrane</keyword>
<evidence type="ECO:0000256" key="2">
    <source>
        <dbReference type="ARBA" id="ARBA00022475"/>
    </source>
</evidence>
<dbReference type="InterPro" id="IPR050833">
    <property type="entry name" value="Poly_Biosynth_Transport"/>
</dbReference>
<feature type="transmembrane region" description="Helical" evidence="6">
    <location>
        <begin position="431"/>
        <end position="450"/>
    </location>
</feature>
<dbReference type="PANTHER" id="PTHR30250:SF11">
    <property type="entry name" value="O-ANTIGEN TRANSPORTER-RELATED"/>
    <property type="match status" value="1"/>
</dbReference>
<evidence type="ECO:0000256" key="5">
    <source>
        <dbReference type="ARBA" id="ARBA00023136"/>
    </source>
</evidence>
<feature type="transmembrane region" description="Helical" evidence="6">
    <location>
        <begin position="119"/>
        <end position="145"/>
    </location>
</feature>
<dbReference type="Pfam" id="PF13440">
    <property type="entry name" value="Polysacc_synt_3"/>
    <property type="match status" value="1"/>
</dbReference>
<comment type="subcellular location">
    <subcellularLocation>
        <location evidence="1">Cell membrane</location>
        <topology evidence="1">Multi-pass membrane protein</topology>
    </subcellularLocation>
</comment>
<feature type="transmembrane region" description="Helical" evidence="6">
    <location>
        <begin position="393"/>
        <end position="410"/>
    </location>
</feature>
<keyword evidence="2" id="KW-1003">Cell membrane</keyword>
<proteinExistence type="predicted"/>
<feature type="transmembrane region" description="Helical" evidence="6">
    <location>
        <begin position="257"/>
        <end position="281"/>
    </location>
</feature>
<feature type="transmembrane region" description="Helical" evidence="6">
    <location>
        <begin position="85"/>
        <end position="107"/>
    </location>
</feature>
<keyword evidence="5 6" id="KW-0472">Membrane</keyword>
<evidence type="ECO:0000256" key="1">
    <source>
        <dbReference type="ARBA" id="ARBA00004651"/>
    </source>
</evidence>
<keyword evidence="4 6" id="KW-1133">Transmembrane helix</keyword>
<feature type="transmembrane region" description="Helical" evidence="6">
    <location>
        <begin position="302"/>
        <end position="323"/>
    </location>
</feature>
<evidence type="ECO:0000256" key="4">
    <source>
        <dbReference type="ARBA" id="ARBA00022989"/>
    </source>
</evidence>
<accession>A0ABT4I871</accession>
<feature type="transmembrane region" description="Helical" evidence="6">
    <location>
        <begin position="46"/>
        <end position="73"/>
    </location>
</feature>
<comment type="caution">
    <text evidence="7">The sequence shown here is derived from an EMBL/GenBank/DDBJ whole genome shotgun (WGS) entry which is preliminary data.</text>
</comment>
<feature type="transmembrane region" description="Helical" evidence="6">
    <location>
        <begin position="181"/>
        <end position="200"/>
    </location>
</feature>
<dbReference type="RefSeq" id="WP_268917436.1">
    <property type="nucleotide sequence ID" value="NZ_JAPTMY010000014.1"/>
</dbReference>
<name>A0ABT4I871_9ACTO</name>
<feature type="transmembrane region" description="Helical" evidence="6">
    <location>
        <begin position="220"/>
        <end position="237"/>
    </location>
</feature>
<feature type="transmembrane region" description="Helical" evidence="6">
    <location>
        <begin position="364"/>
        <end position="387"/>
    </location>
</feature>
<gene>
    <name evidence="7" type="ORF">OHJ16_07790</name>
</gene>
<keyword evidence="8" id="KW-1185">Reference proteome</keyword>
<feature type="transmembrane region" description="Helical" evidence="6">
    <location>
        <begin position="157"/>
        <end position="175"/>
    </location>
</feature>
<reference evidence="7" key="1">
    <citation type="submission" date="2022-10" db="EMBL/GenBank/DDBJ databases">
        <title>Genome sequence of Actinomyces israelii ATCC 10048.</title>
        <authorList>
            <person name="Watt R.M."/>
            <person name="Tong W.M."/>
        </authorList>
    </citation>
    <scope>NUCLEOTIDE SEQUENCE</scope>
    <source>
        <strain evidence="7">ATCC 10048</strain>
    </source>
</reference>
<sequence>MRGLRPRSGSAVDSLLLASVKLVTLGSTMANTMILSHSLSLEAYGTYAQGVLLVTLCADATILGLADAVNFFFNRDSRESATREYVNSVFVLQIVIGVATAAALVALRGAIGDYFSNPALTALVVFLAFRPMLTNMTSVLQVLIVSIGRARAIAVRNVVFSALKLMAVLVTALLTSSIATLFAMLLVLDLLSVLWFWDCFRRWKYMIRLTRPRWGRIREILGFSLPMAVYVLTASLMRQVGQLVIGMNESTDRYAIYANSATVLPLDVVSMSFLTVIIPIVTRHIGAGQKEQVRVVFKHYLAVGYLTTVTFSVACLVVAPEVIQVLYGARYLPGYTVFCLYLVTAMVRFASLSLILSASGRTKALMVVSLAAVAVNAVLCIVLYSLIGFVGPALASVVVNVGMAAVLVRLSLREIDGDLATAFDPRAVGTYTLTTLAAAAAGYGLRWGLVTLGLPAPAVAAIVMCAVSAAVLALNLKPLRTSLRAINSMK</sequence>
<evidence type="ECO:0000313" key="8">
    <source>
        <dbReference type="Proteomes" id="UP001072034"/>
    </source>
</evidence>
<evidence type="ECO:0000313" key="7">
    <source>
        <dbReference type="EMBL" id="MCZ0857945.1"/>
    </source>
</evidence>
<feature type="transmembrane region" description="Helical" evidence="6">
    <location>
        <begin position="456"/>
        <end position="476"/>
    </location>
</feature>